<feature type="signal peptide" evidence="1">
    <location>
        <begin position="1"/>
        <end position="21"/>
    </location>
</feature>
<keyword evidence="1" id="KW-0732">Signal</keyword>
<gene>
    <name evidence="2" type="ORF">TRICI_001373</name>
</gene>
<feature type="chain" id="PRO_5024943246" description="Hyphally-regulated cell wall protein N-terminal domain-containing protein" evidence="1">
    <location>
        <begin position="22"/>
        <end position="499"/>
    </location>
</feature>
<accession>A0A642V8Q9</accession>
<sequence length="499" mass="48884">MRLSALFSTTVSVLAAGLVSAQSTSTSNPIALVATSDSDSRLQDQPISVNGDSLAIGNGASFVGRFDDTGSLVVDGKESPNYVAVDPSTYQLILASSSDSGFSLSDGYLTYAGSQSFSAVADSNNPGSFNVYVGSVNDGIPFSIRSIPASGVETAAGGVNTFTETAYVTLSSNATSTISYLTTASVQTFYSYSTAYITLTTGTPAVVTSAYTVTSAATPTSTLSSNVTATTILGPPLYFTATTITTGSASSTVTATTTVVSSALTDTAIASNPYLTYAFPGESNATSTTAASSTSGVTPISYTTTTAFVTDSASVSSTAAVPTTAPAINGTAVGAGPMAGYTALTTYTVYNSGSPSAYTSTFTAYGYPAFTVTGSEASALLSASGTGVVIPVGARPAQASGSAASASASSLATSAATSDFAAAGSGAFDPGFGTASLISYPPASAPTSALAGTGVSTDVSGLPLSASGTMPSQVNGVSSKTANGALAFVFGAAAALIAF</sequence>
<evidence type="ECO:0000313" key="3">
    <source>
        <dbReference type="Proteomes" id="UP000761534"/>
    </source>
</evidence>
<dbReference type="Proteomes" id="UP000761534">
    <property type="component" value="Unassembled WGS sequence"/>
</dbReference>
<protein>
    <recommendedName>
        <fullName evidence="4">Hyphally-regulated cell wall protein N-terminal domain-containing protein</fullName>
    </recommendedName>
</protein>
<dbReference type="EMBL" id="SWFS01000097">
    <property type="protein sequence ID" value="KAA8916510.1"/>
    <property type="molecule type" value="Genomic_DNA"/>
</dbReference>
<evidence type="ECO:0000313" key="2">
    <source>
        <dbReference type="EMBL" id="KAA8916510.1"/>
    </source>
</evidence>
<dbReference type="AlphaFoldDB" id="A0A642V8Q9"/>
<dbReference type="VEuPathDB" id="FungiDB:TRICI_001373"/>
<proteinExistence type="predicted"/>
<reference evidence="2" key="1">
    <citation type="journal article" date="2019" name="G3 (Bethesda)">
        <title>Genome Assemblies of Two Rare Opportunistic Yeast Pathogens: Diutina rugosa (syn. Candida rugosa) and Trichomonascus ciferrii (syn. Candida ciferrii).</title>
        <authorList>
            <person name="Mixao V."/>
            <person name="Saus E."/>
            <person name="Hansen A.P."/>
            <person name="Lass-Florl C."/>
            <person name="Gabaldon T."/>
        </authorList>
    </citation>
    <scope>NUCLEOTIDE SEQUENCE</scope>
    <source>
        <strain evidence="2">CBS 4856</strain>
    </source>
</reference>
<keyword evidence="3" id="KW-1185">Reference proteome</keyword>
<evidence type="ECO:0000256" key="1">
    <source>
        <dbReference type="SAM" id="SignalP"/>
    </source>
</evidence>
<comment type="caution">
    <text evidence="2">The sequence shown here is derived from an EMBL/GenBank/DDBJ whole genome shotgun (WGS) entry which is preliminary data.</text>
</comment>
<organism evidence="2 3">
    <name type="scientific">Trichomonascus ciferrii</name>
    <dbReference type="NCBI Taxonomy" id="44093"/>
    <lineage>
        <taxon>Eukaryota</taxon>
        <taxon>Fungi</taxon>
        <taxon>Dikarya</taxon>
        <taxon>Ascomycota</taxon>
        <taxon>Saccharomycotina</taxon>
        <taxon>Dipodascomycetes</taxon>
        <taxon>Dipodascales</taxon>
        <taxon>Trichomonascaceae</taxon>
        <taxon>Trichomonascus</taxon>
        <taxon>Trichomonascus ciferrii complex</taxon>
    </lineage>
</organism>
<name>A0A642V8Q9_9ASCO</name>
<evidence type="ECO:0008006" key="4">
    <source>
        <dbReference type="Google" id="ProtNLM"/>
    </source>
</evidence>